<comment type="pathway">
    <text evidence="1 7 8">Porphyrin-containing compound metabolism; protoporphyrin-IX biosynthesis; coproporphyrinogen-III from 5-aminolevulinate: step 4/4.</text>
</comment>
<dbReference type="KEGG" id="eru:Erum0180"/>
<dbReference type="GeneID" id="33058177"/>
<dbReference type="InterPro" id="IPR038071">
    <property type="entry name" value="UROD/MetE-like_sf"/>
</dbReference>
<comment type="caution">
    <text evidence="7">Lacks conserved residue(s) required for the propagation of feature annotation.</text>
</comment>
<evidence type="ECO:0000256" key="8">
    <source>
        <dbReference type="RuleBase" id="RU000554"/>
    </source>
</evidence>
<evidence type="ECO:0000313" key="12">
    <source>
        <dbReference type="Proteomes" id="UP000001021"/>
    </source>
</evidence>
<dbReference type="CDD" id="cd00717">
    <property type="entry name" value="URO-D"/>
    <property type="match status" value="1"/>
</dbReference>
<evidence type="ECO:0000256" key="6">
    <source>
        <dbReference type="ARBA" id="ARBA00023244"/>
    </source>
</evidence>
<dbReference type="GO" id="GO:0006782">
    <property type="term" value="P:protoporphyrinogen IX biosynthetic process"/>
    <property type="evidence" value="ECO:0007669"/>
    <property type="project" value="UniProtKB-UniRule"/>
</dbReference>
<evidence type="ECO:0000256" key="7">
    <source>
        <dbReference type="HAMAP-Rule" id="MF_00218"/>
    </source>
</evidence>
<dbReference type="SUPFAM" id="SSF51726">
    <property type="entry name" value="UROD/MetE-like"/>
    <property type="match status" value="1"/>
</dbReference>
<dbReference type="EMBL" id="CR925678">
    <property type="protein sequence ID" value="CAI26499.1"/>
    <property type="molecule type" value="Genomic_DNA"/>
</dbReference>
<dbReference type="PROSITE" id="PS00906">
    <property type="entry name" value="UROD_1"/>
    <property type="match status" value="1"/>
</dbReference>
<evidence type="ECO:0000256" key="5">
    <source>
        <dbReference type="ARBA" id="ARBA00023239"/>
    </source>
</evidence>
<evidence type="ECO:0000256" key="9">
    <source>
        <dbReference type="RuleBase" id="RU004169"/>
    </source>
</evidence>
<evidence type="ECO:0000256" key="1">
    <source>
        <dbReference type="ARBA" id="ARBA00004804"/>
    </source>
</evidence>
<comment type="catalytic activity">
    <reaction evidence="7 8">
        <text>uroporphyrinogen III + 4 H(+) = coproporphyrinogen III + 4 CO2</text>
        <dbReference type="Rhea" id="RHEA:19865"/>
        <dbReference type="ChEBI" id="CHEBI:15378"/>
        <dbReference type="ChEBI" id="CHEBI:16526"/>
        <dbReference type="ChEBI" id="CHEBI:57308"/>
        <dbReference type="ChEBI" id="CHEBI:57309"/>
        <dbReference type="EC" id="4.1.1.37"/>
    </reaction>
</comment>
<evidence type="ECO:0000313" key="11">
    <source>
        <dbReference type="EMBL" id="CAI26499.1"/>
    </source>
</evidence>
<dbReference type="PANTHER" id="PTHR21091:SF169">
    <property type="entry name" value="UROPORPHYRINOGEN DECARBOXYLASE"/>
    <property type="match status" value="1"/>
</dbReference>
<dbReference type="HOGENOM" id="CLU_040933_0_0_5"/>
<evidence type="ECO:0000256" key="3">
    <source>
        <dbReference type="ARBA" id="ARBA00012288"/>
    </source>
</evidence>
<dbReference type="GO" id="GO:0005829">
    <property type="term" value="C:cytosol"/>
    <property type="evidence" value="ECO:0007669"/>
    <property type="project" value="TreeGrafter"/>
</dbReference>
<dbReference type="Gene3D" id="3.20.20.210">
    <property type="match status" value="1"/>
</dbReference>
<evidence type="ECO:0000256" key="4">
    <source>
        <dbReference type="ARBA" id="ARBA00022793"/>
    </source>
</evidence>
<sequence length="335" mass="38103">MLKTIESKTRQKNIPIWFMRQAGRYLPEYQKIAKNAPSFLEMCYNPEIVKEITLQPIKRFNLDAAIIFSDILVIPDALGCKVTFTKDKGPELKEISSYQEINNISNSEILSHLSNVFQSIKEVRQCLHKDKALIGFAGGPWTVATYMIGRDKNFSKIKEMCYIKNRNLEKIIDKITEVTISYLIKQIESGVNVLQIFDSNAGVLSCEEFERWIINPTKEIISSVRKTYPDFPFIGFPKGAGVLYKKFTQETNVSVTSIDYSVPMFWAKENIPSIIQGNIDPYLLAYDKEGAISQAKKIINIMKEEPLIFNLGHGIIPSTPVENVQALVEFVKSIT</sequence>
<dbReference type="GO" id="GO:0004853">
    <property type="term" value="F:uroporphyrinogen decarboxylase activity"/>
    <property type="evidence" value="ECO:0007669"/>
    <property type="project" value="UniProtKB-UniRule"/>
</dbReference>
<dbReference type="RefSeq" id="WP_011154701.1">
    <property type="nucleotide sequence ID" value="NC_005295.2"/>
</dbReference>
<dbReference type="AlphaFoldDB" id="A0A0H3LYD2"/>
<dbReference type="KEGG" id="erw:ERWE_CDS_00050"/>
<proteinExistence type="inferred from homology"/>
<comment type="similarity">
    <text evidence="2 7 9">Belongs to the uroporphyrinogen decarboxylase family.</text>
</comment>
<accession>A0A0H3LYD2</accession>
<comment type="subunit">
    <text evidence="7">Homodimer.</text>
</comment>
<keyword evidence="12" id="KW-1185">Reference proteome</keyword>
<keyword evidence="7" id="KW-0963">Cytoplasm</keyword>
<evidence type="ECO:0000259" key="10">
    <source>
        <dbReference type="PROSITE" id="PS00906"/>
    </source>
</evidence>
<dbReference type="Pfam" id="PF01208">
    <property type="entry name" value="URO-D"/>
    <property type="match status" value="1"/>
</dbReference>
<protein>
    <recommendedName>
        <fullName evidence="3 7">Uroporphyrinogen decarboxylase</fullName>
        <shortName evidence="7">UPD</shortName>
        <shortName evidence="7">URO-D</shortName>
        <ecNumber evidence="3 7">4.1.1.37</ecNumber>
    </recommendedName>
</protein>
<keyword evidence="5 7" id="KW-0456">Lyase</keyword>
<dbReference type="EC" id="4.1.1.37" evidence="3 7"/>
<feature type="binding site" evidence="7">
    <location>
        <position position="313"/>
    </location>
    <ligand>
        <name>substrate</name>
    </ligand>
</feature>
<reference evidence="11 12" key="1">
    <citation type="journal article" date="2006" name="J. Bacteriol.">
        <title>Comparative genomic analysis of three strains of Ehrlichia ruminantium reveals an active process of genome size plasticity.</title>
        <authorList>
            <person name="Frutos R."/>
            <person name="Viari A."/>
            <person name="Ferraz C."/>
            <person name="Morgat A."/>
            <person name="Eychenie S."/>
            <person name="Kandassami Y."/>
            <person name="Chantal I."/>
            <person name="Bensaid A."/>
            <person name="Coissac E."/>
            <person name="Vachiery N."/>
            <person name="Demaille J."/>
            <person name="Martinez D."/>
        </authorList>
    </citation>
    <scope>NUCLEOTIDE SEQUENCE [LARGE SCALE GENOMIC DNA]</scope>
    <source>
        <strain evidence="11 12">Welgevonden</strain>
    </source>
</reference>
<dbReference type="InterPro" id="IPR006361">
    <property type="entry name" value="Uroporphyrinogen_deCO2ase_HemE"/>
</dbReference>
<dbReference type="UniPathway" id="UPA00251">
    <property type="reaction ID" value="UER00321"/>
</dbReference>
<dbReference type="InterPro" id="IPR000257">
    <property type="entry name" value="Uroporphyrinogen_deCOase"/>
</dbReference>
<feature type="binding site" evidence="7">
    <location>
        <begin position="20"/>
        <end position="24"/>
    </location>
    <ligand>
        <name>substrate</name>
    </ligand>
</feature>
<keyword evidence="4 7" id="KW-0210">Decarboxylase</keyword>
<feature type="domain" description="Uroporphyrinogen decarboxylase (URO-D)" evidence="10">
    <location>
        <begin position="15"/>
        <end position="24"/>
    </location>
</feature>
<dbReference type="eggNOG" id="COG0407">
    <property type="taxonomic scope" value="Bacteria"/>
</dbReference>
<gene>
    <name evidence="7 11" type="primary">hemE</name>
    <name evidence="11" type="ordered locus">ERWE_CDS_00050</name>
</gene>
<comment type="subcellular location">
    <subcellularLocation>
        <location evidence="7">Cytoplasm</location>
    </subcellularLocation>
</comment>
<dbReference type="HAMAP" id="MF_00218">
    <property type="entry name" value="URO_D"/>
    <property type="match status" value="1"/>
</dbReference>
<feature type="binding site" evidence="7">
    <location>
        <position position="70"/>
    </location>
    <ligand>
        <name>substrate</name>
    </ligand>
</feature>
<dbReference type="Proteomes" id="UP000001021">
    <property type="component" value="Chromosome"/>
</dbReference>
<organism evidence="11 12">
    <name type="scientific">Ehrlichia ruminantium (strain Welgevonden)</name>
    <dbReference type="NCBI Taxonomy" id="254945"/>
    <lineage>
        <taxon>Bacteria</taxon>
        <taxon>Pseudomonadati</taxon>
        <taxon>Pseudomonadota</taxon>
        <taxon>Alphaproteobacteria</taxon>
        <taxon>Rickettsiales</taxon>
        <taxon>Anaplasmataceae</taxon>
        <taxon>Ehrlichia</taxon>
    </lineage>
</organism>
<feature type="site" description="Transition state stabilizer" evidence="7">
    <location>
        <position position="70"/>
    </location>
</feature>
<dbReference type="NCBIfam" id="TIGR01464">
    <property type="entry name" value="hemE"/>
    <property type="match status" value="1"/>
</dbReference>
<evidence type="ECO:0000256" key="2">
    <source>
        <dbReference type="ARBA" id="ARBA00009935"/>
    </source>
</evidence>
<dbReference type="PANTHER" id="PTHR21091">
    <property type="entry name" value="METHYLTETRAHYDROFOLATE:HOMOCYSTEINE METHYLTRANSFERASE RELATED"/>
    <property type="match status" value="1"/>
</dbReference>
<keyword evidence="6 7" id="KW-0627">Porphyrin biosynthesis</keyword>
<name>A0A0H3LYD2_EHRRW</name>
<feature type="binding site" evidence="7">
    <location>
        <position position="199"/>
    </location>
    <ligand>
        <name>substrate</name>
    </ligand>
</feature>
<comment type="function">
    <text evidence="7">Catalyzes the decarboxylation of four acetate groups of uroporphyrinogen-III to yield coproporphyrinogen-III.</text>
</comment>
<feature type="binding site" evidence="7">
    <location>
        <position position="146"/>
    </location>
    <ligand>
        <name>substrate</name>
    </ligand>
</feature>